<dbReference type="Gene3D" id="3.40.50.720">
    <property type="entry name" value="NAD(P)-binding Rossmann-like Domain"/>
    <property type="match status" value="1"/>
</dbReference>
<proteinExistence type="inferred from homology"/>
<dbReference type="SUPFAM" id="SSF51735">
    <property type="entry name" value="NAD(P)-binding Rossmann-fold domains"/>
    <property type="match status" value="1"/>
</dbReference>
<evidence type="ECO:0000256" key="1">
    <source>
        <dbReference type="ARBA" id="ARBA00006484"/>
    </source>
</evidence>
<name>A0ABX5XJT2_9BACT</name>
<dbReference type="EMBL" id="CP036432">
    <property type="protein sequence ID" value="QDV82032.1"/>
    <property type="molecule type" value="Genomic_DNA"/>
</dbReference>
<evidence type="ECO:0000313" key="3">
    <source>
        <dbReference type="Proteomes" id="UP000318081"/>
    </source>
</evidence>
<sequence length="276" mass="30199">MQVCPFRAVVTGASSGIGRQIAIGLARQHGSHRSEARSADRETAAAKLVIHFRKNQRGAEETAAAVQALGATTCLVQADICQSQQRQRLVDESWDFLGPPTTWVNNAGADVLTGEFENESFAEKLRRLIETDVLATIDLSRQVIRRWRQDISGSEAQPPSMTFIGWDQAPLGMEGDAGQMFGPVKAAVMAFANSVAQEVGPTIRVNTVAPGWIKTAWGETTDSYWDGRARRQSLMNRWGTPEDVARAVCFVADPDNTFCNGQTIQVNGGWSRTHPR</sequence>
<gene>
    <name evidence="2" type="primary">fabG_1</name>
    <name evidence="2" type="ORF">TBK1r_09570</name>
</gene>
<dbReference type="PRINTS" id="PR00081">
    <property type="entry name" value="GDHRDH"/>
</dbReference>
<evidence type="ECO:0000313" key="2">
    <source>
        <dbReference type="EMBL" id="QDV82032.1"/>
    </source>
</evidence>
<keyword evidence="3" id="KW-1185">Reference proteome</keyword>
<dbReference type="CDD" id="cd05233">
    <property type="entry name" value="SDR_c"/>
    <property type="match status" value="1"/>
</dbReference>
<accession>A0ABX5XJT2</accession>
<dbReference type="GO" id="GO:0004316">
    <property type="term" value="F:3-oxoacyl-[acyl-carrier-protein] reductase (NADPH) activity"/>
    <property type="evidence" value="ECO:0007669"/>
    <property type="project" value="UniProtKB-EC"/>
</dbReference>
<reference evidence="2 3" key="1">
    <citation type="submission" date="2019-02" db="EMBL/GenBank/DDBJ databases">
        <title>Deep-cultivation of Planctomycetes and their phenomic and genomic characterization uncovers novel biology.</title>
        <authorList>
            <person name="Wiegand S."/>
            <person name="Jogler M."/>
            <person name="Boedeker C."/>
            <person name="Pinto D."/>
            <person name="Vollmers J."/>
            <person name="Rivas-Marin E."/>
            <person name="Kohn T."/>
            <person name="Peeters S.H."/>
            <person name="Heuer A."/>
            <person name="Rast P."/>
            <person name="Oberbeckmann S."/>
            <person name="Bunk B."/>
            <person name="Jeske O."/>
            <person name="Meyerdierks A."/>
            <person name="Storesund J.E."/>
            <person name="Kallscheuer N."/>
            <person name="Luecker S."/>
            <person name="Lage O.M."/>
            <person name="Pohl T."/>
            <person name="Merkel B.J."/>
            <person name="Hornburger P."/>
            <person name="Mueller R.-W."/>
            <person name="Bruemmer F."/>
            <person name="Labrenz M."/>
            <person name="Spormann A.M."/>
            <person name="Op den Camp H."/>
            <person name="Overmann J."/>
            <person name="Amann R."/>
            <person name="Jetten M.S.M."/>
            <person name="Mascher T."/>
            <person name="Medema M.H."/>
            <person name="Devos D.P."/>
            <person name="Kaster A.-K."/>
            <person name="Ovreas L."/>
            <person name="Rohde M."/>
            <person name="Galperin M.Y."/>
            <person name="Jogler C."/>
        </authorList>
    </citation>
    <scope>NUCLEOTIDE SEQUENCE [LARGE SCALE GENOMIC DNA]</scope>
    <source>
        <strain evidence="2 3">TBK1r</strain>
    </source>
</reference>
<dbReference type="Proteomes" id="UP000318081">
    <property type="component" value="Chromosome"/>
</dbReference>
<dbReference type="PANTHER" id="PTHR42760:SF40">
    <property type="entry name" value="3-OXOACYL-[ACYL-CARRIER-PROTEIN] REDUCTASE, CHLOROPLASTIC"/>
    <property type="match status" value="1"/>
</dbReference>
<keyword evidence="2" id="KW-0560">Oxidoreductase</keyword>
<dbReference type="EC" id="1.1.1.100" evidence="2"/>
<dbReference type="InterPro" id="IPR002347">
    <property type="entry name" value="SDR_fam"/>
</dbReference>
<dbReference type="InterPro" id="IPR036291">
    <property type="entry name" value="NAD(P)-bd_dom_sf"/>
</dbReference>
<protein>
    <submittedName>
        <fullName evidence="2">3-oxoacyl-[acyl-carrier-protein] reductase FabG</fullName>
        <ecNumber evidence="2">1.1.1.100</ecNumber>
    </submittedName>
</protein>
<organism evidence="2 3">
    <name type="scientific">Stieleria magnilauensis</name>
    <dbReference type="NCBI Taxonomy" id="2527963"/>
    <lineage>
        <taxon>Bacteria</taxon>
        <taxon>Pseudomonadati</taxon>
        <taxon>Planctomycetota</taxon>
        <taxon>Planctomycetia</taxon>
        <taxon>Pirellulales</taxon>
        <taxon>Pirellulaceae</taxon>
        <taxon>Stieleria</taxon>
    </lineage>
</organism>
<comment type="similarity">
    <text evidence="1">Belongs to the short-chain dehydrogenases/reductases (SDR) family.</text>
</comment>
<dbReference type="Pfam" id="PF13561">
    <property type="entry name" value="adh_short_C2"/>
    <property type="match status" value="1"/>
</dbReference>
<dbReference type="PANTHER" id="PTHR42760">
    <property type="entry name" value="SHORT-CHAIN DEHYDROGENASES/REDUCTASES FAMILY MEMBER"/>
    <property type="match status" value="1"/>
</dbReference>